<keyword evidence="1" id="KW-1133">Transmembrane helix</keyword>
<feature type="transmembrane region" description="Helical" evidence="1">
    <location>
        <begin position="30"/>
        <end position="50"/>
    </location>
</feature>
<name>A0A367EFT0_9ACTN</name>
<keyword evidence="1" id="KW-0812">Transmembrane</keyword>
<feature type="transmembrane region" description="Helical" evidence="1">
    <location>
        <begin position="6"/>
        <end position="23"/>
    </location>
</feature>
<dbReference type="RefSeq" id="WP_114024847.1">
    <property type="nucleotide sequence ID" value="NZ_QOIN01000058.1"/>
</dbReference>
<gene>
    <name evidence="2" type="ORF">DTL70_28210</name>
</gene>
<dbReference type="EMBL" id="QOIN01000058">
    <property type="protein sequence ID" value="RCG16813.1"/>
    <property type="molecule type" value="Genomic_DNA"/>
</dbReference>
<evidence type="ECO:0000313" key="3">
    <source>
        <dbReference type="Proteomes" id="UP000252914"/>
    </source>
</evidence>
<dbReference type="Proteomes" id="UP000252914">
    <property type="component" value="Unassembled WGS sequence"/>
</dbReference>
<accession>A0A367EFT0</accession>
<dbReference type="AlphaFoldDB" id="A0A367EFT0"/>
<evidence type="ECO:0000313" key="2">
    <source>
        <dbReference type="EMBL" id="RCG16813.1"/>
    </source>
</evidence>
<organism evidence="2 3">
    <name type="scientific">Streptomyces diacarni</name>
    <dbReference type="NCBI Taxonomy" id="2800381"/>
    <lineage>
        <taxon>Bacteria</taxon>
        <taxon>Bacillati</taxon>
        <taxon>Actinomycetota</taxon>
        <taxon>Actinomycetes</taxon>
        <taxon>Kitasatosporales</taxon>
        <taxon>Streptomycetaceae</taxon>
        <taxon>Streptomyces</taxon>
    </lineage>
</organism>
<evidence type="ECO:0000256" key="1">
    <source>
        <dbReference type="SAM" id="Phobius"/>
    </source>
</evidence>
<keyword evidence="3" id="KW-1185">Reference proteome</keyword>
<proteinExistence type="predicted"/>
<sequence length="87" mass="9315">MLDPHWVFVSAVLGLSGSVRYAFSTMRGTARPNVVTWSLWAAAPLIGFFAQLDGAFAAYVLALCAVLVSIVSARRRAPPHARAVSRA</sequence>
<protein>
    <submittedName>
        <fullName evidence="2">Uncharacterized protein</fullName>
    </submittedName>
</protein>
<comment type="caution">
    <text evidence="2">The sequence shown here is derived from an EMBL/GenBank/DDBJ whole genome shotgun (WGS) entry which is preliminary data.</text>
</comment>
<reference evidence="2 3" key="1">
    <citation type="submission" date="2018-06" db="EMBL/GenBank/DDBJ databases">
        <title>Streptomyces reniochalinae sp. nov. and Streptomyces diacarnus sp. nov. from marine sponges.</title>
        <authorList>
            <person name="Li L."/>
        </authorList>
    </citation>
    <scope>NUCLEOTIDE SEQUENCE [LARGE SCALE GENOMIC DNA]</scope>
    <source>
        <strain evidence="2 3">LHW51701</strain>
    </source>
</reference>
<feature type="transmembrane region" description="Helical" evidence="1">
    <location>
        <begin position="56"/>
        <end position="73"/>
    </location>
</feature>
<keyword evidence="1" id="KW-0472">Membrane</keyword>